<comment type="caution">
    <text evidence="6">The sequence shown here is derived from an EMBL/GenBank/DDBJ whole genome shotgun (WGS) entry which is preliminary data.</text>
</comment>
<keyword evidence="7" id="KW-1185">Reference proteome</keyword>
<dbReference type="SUPFAM" id="SSF56349">
    <property type="entry name" value="DNA breaking-rejoining enzymes"/>
    <property type="match status" value="1"/>
</dbReference>
<dbReference type="Gene3D" id="1.10.150.130">
    <property type="match status" value="1"/>
</dbReference>
<dbReference type="PANTHER" id="PTHR30349">
    <property type="entry name" value="PHAGE INTEGRASE-RELATED"/>
    <property type="match status" value="1"/>
</dbReference>
<keyword evidence="2" id="KW-0238">DNA-binding</keyword>
<dbReference type="RefSeq" id="WP_341411847.1">
    <property type="nucleotide sequence ID" value="NZ_JBBUTH010000009.1"/>
</dbReference>
<evidence type="ECO:0000259" key="5">
    <source>
        <dbReference type="PROSITE" id="PS51898"/>
    </source>
</evidence>
<organism evidence="6 7">
    <name type="scientific">Pseudaquabacterium inlustre</name>
    <dbReference type="NCBI Taxonomy" id="2984192"/>
    <lineage>
        <taxon>Bacteria</taxon>
        <taxon>Pseudomonadati</taxon>
        <taxon>Pseudomonadota</taxon>
        <taxon>Betaproteobacteria</taxon>
        <taxon>Burkholderiales</taxon>
        <taxon>Sphaerotilaceae</taxon>
        <taxon>Pseudaquabacterium</taxon>
    </lineage>
</organism>
<evidence type="ECO:0000313" key="7">
    <source>
        <dbReference type="Proteomes" id="UP001365405"/>
    </source>
</evidence>
<sequence>MQARTFDTKAEAHAWAVQVEAEMQRGSYIVRNEADRTTMKELIERFIREVTPSHRGQVKEAARLRNTAKHKLWQTYVANLKATDFAAWRDERLKQVAPATVLREMGDLALILNHAMKEWGIVLPVNPLNHVKRPKVSNARSRRLAAGSEAGEGTAPTPSEEARLLAACTHVDGDLSSCRVKWLRPMVELAIETAMRRGELLRLEWQHIDLDKAVAYLPETKNGDPRYVPLTPKAVAILRAWPKGSGALVFGTTENAFKLAWQRAVKRAKLPDLHFHDLRHEAASRLAEKLSNVLELSSVTGHKDLRMLKRYYHPRAEDLAKKLAASVLAG</sequence>
<evidence type="ECO:0000313" key="6">
    <source>
        <dbReference type="EMBL" id="MEK8052130.1"/>
    </source>
</evidence>
<evidence type="ECO:0000256" key="1">
    <source>
        <dbReference type="ARBA" id="ARBA00022908"/>
    </source>
</evidence>
<evidence type="ECO:0000256" key="2">
    <source>
        <dbReference type="ARBA" id="ARBA00023125"/>
    </source>
</evidence>
<feature type="domain" description="Tyr recombinase" evidence="5">
    <location>
        <begin position="151"/>
        <end position="324"/>
    </location>
</feature>
<feature type="compositionally biased region" description="Basic residues" evidence="4">
    <location>
        <begin position="134"/>
        <end position="143"/>
    </location>
</feature>
<dbReference type="InterPro" id="IPR013762">
    <property type="entry name" value="Integrase-like_cat_sf"/>
</dbReference>
<dbReference type="PROSITE" id="PS51898">
    <property type="entry name" value="TYR_RECOMBINASE"/>
    <property type="match status" value="1"/>
</dbReference>
<reference evidence="6 7" key="1">
    <citation type="submission" date="2024-04" db="EMBL/GenBank/DDBJ databases">
        <title>Novel species of the genus Ideonella isolated from streams.</title>
        <authorList>
            <person name="Lu H."/>
        </authorList>
    </citation>
    <scope>NUCLEOTIDE SEQUENCE [LARGE SCALE GENOMIC DNA]</scope>
    <source>
        <strain evidence="6 7">DXS22W</strain>
    </source>
</reference>
<evidence type="ECO:0000256" key="3">
    <source>
        <dbReference type="ARBA" id="ARBA00023172"/>
    </source>
</evidence>
<accession>A0ABU9CLT0</accession>
<dbReference type="InterPro" id="IPR050090">
    <property type="entry name" value="Tyrosine_recombinase_XerCD"/>
</dbReference>
<feature type="region of interest" description="Disordered" evidence="4">
    <location>
        <begin position="134"/>
        <end position="158"/>
    </location>
</feature>
<dbReference type="Pfam" id="PF00589">
    <property type="entry name" value="Phage_integrase"/>
    <property type="match status" value="1"/>
</dbReference>
<protein>
    <submittedName>
        <fullName evidence="6">Site-specific integrase</fullName>
    </submittedName>
</protein>
<evidence type="ECO:0000256" key="4">
    <source>
        <dbReference type="SAM" id="MobiDB-lite"/>
    </source>
</evidence>
<dbReference type="InterPro" id="IPR011010">
    <property type="entry name" value="DNA_brk_join_enz"/>
</dbReference>
<dbReference type="Proteomes" id="UP001365405">
    <property type="component" value="Unassembled WGS sequence"/>
</dbReference>
<gene>
    <name evidence="6" type="ORF">AACH10_17900</name>
</gene>
<dbReference type="InterPro" id="IPR002104">
    <property type="entry name" value="Integrase_catalytic"/>
</dbReference>
<dbReference type="InterPro" id="IPR010998">
    <property type="entry name" value="Integrase_recombinase_N"/>
</dbReference>
<name>A0ABU9CLT0_9BURK</name>
<keyword evidence="1" id="KW-0229">DNA integration</keyword>
<dbReference type="CDD" id="cd00796">
    <property type="entry name" value="INT_Rci_Hp1_C"/>
    <property type="match status" value="1"/>
</dbReference>
<dbReference type="EMBL" id="JBBUTH010000009">
    <property type="protein sequence ID" value="MEK8052130.1"/>
    <property type="molecule type" value="Genomic_DNA"/>
</dbReference>
<dbReference type="Gene3D" id="1.10.443.10">
    <property type="entry name" value="Intergrase catalytic core"/>
    <property type="match status" value="1"/>
</dbReference>
<dbReference type="PANTHER" id="PTHR30349:SF94">
    <property type="entry name" value="INTEGRASE_RECOMBINASE HI_1414-RELATED"/>
    <property type="match status" value="1"/>
</dbReference>
<proteinExistence type="predicted"/>
<keyword evidence="3" id="KW-0233">DNA recombination</keyword>